<name>A0A7V9Z636_9BACL</name>
<evidence type="ECO:0000313" key="2">
    <source>
        <dbReference type="EMBL" id="MBA2874666.1"/>
    </source>
</evidence>
<protein>
    <submittedName>
        <fullName evidence="2">DNA-binding XRE family transcriptional regulator</fullName>
    </submittedName>
</protein>
<feature type="domain" description="HTH cro/C1-type" evidence="1">
    <location>
        <begin position="10"/>
        <end position="64"/>
    </location>
</feature>
<dbReference type="AlphaFoldDB" id="A0A7V9Z636"/>
<dbReference type="PROSITE" id="PS50943">
    <property type="entry name" value="HTH_CROC1"/>
    <property type="match status" value="1"/>
</dbReference>
<dbReference type="Proteomes" id="UP000523087">
    <property type="component" value="Unassembled WGS sequence"/>
</dbReference>
<dbReference type="InterPro" id="IPR001387">
    <property type="entry name" value="Cro/C1-type_HTH"/>
</dbReference>
<organism evidence="2 3">
    <name type="scientific">Thermaerobacillus caldiproteolyticus</name>
    <dbReference type="NCBI Taxonomy" id="247480"/>
    <lineage>
        <taxon>Bacteria</taxon>
        <taxon>Bacillati</taxon>
        <taxon>Bacillota</taxon>
        <taxon>Bacilli</taxon>
        <taxon>Bacillales</taxon>
        <taxon>Anoxybacillaceae</taxon>
        <taxon>Thermaerobacillus</taxon>
    </lineage>
</organism>
<dbReference type="SUPFAM" id="SSF47413">
    <property type="entry name" value="lambda repressor-like DNA-binding domains"/>
    <property type="match status" value="1"/>
</dbReference>
<gene>
    <name evidence="2" type="ORF">HNR31_001437</name>
</gene>
<reference evidence="2 3" key="1">
    <citation type="submission" date="2020-07" db="EMBL/GenBank/DDBJ databases">
        <title>Genomic Encyclopedia of Type Strains, Phase IV (KMG-IV): sequencing the most valuable type-strain genomes for metagenomic binning, comparative biology and taxonomic classification.</title>
        <authorList>
            <person name="Goeker M."/>
        </authorList>
    </citation>
    <scope>NUCLEOTIDE SEQUENCE [LARGE SCALE GENOMIC DNA]</scope>
    <source>
        <strain evidence="2 3">DSM 15730</strain>
    </source>
</reference>
<dbReference type="InterPro" id="IPR010982">
    <property type="entry name" value="Lambda_DNA-bd_dom_sf"/>
</dbReference>
<sequence length="72" mass="8366">MRCGRAADKVKEARKEANMTQQQLSFEIFESRKSISHQESERYRVQLDISKYFAEKHNNPWGALEAAAEYTG</sequence>
<evidence type="ECO:0000313" key="3">
    <source>
        <dbReference type="Proteomes" id="UP000523087"/>
    </source>
</evidence>
<dbReference type="RefSeq" id="WP_228485590.1">
    <property type="nucleotide sequence ID" value="NZ_CP064060.1"/>
</dbReference>
<accession>A0A7V9Z636</accession>
<dbReference type="Gene3D" id="1.10.260.40">
    <property type="entry name" value="lambda repressor-like DNA-binding domains"/>
    <property type="match status" value="1"/>
</dbReference>
<dbReference type="EMBL" id="JACDUT010000004">
    <property type="protein sequence ID" value="MBA2874666.1"/>
    <property type="molecule type" value="Genomic_DNA"/>
</dbReference>
<dbReference type="GO" id="GO:0003677">
    <property type="term" value="F:DNA binding"/>
    <property type="evidence" value="ECO:0007669"/>
    <property type="project" value="UniProtKB-KW"/>
</dbReference>
<dbReference type="CDD" id="cd00093">
    <property type="entry name" value="HTH_XRE"/>
    <property type="match status" value="1"/>
</dbReference>
<evidence type="ECO:0000259" key="1">
    <source>
        <dbReference type="PROSITE" id="PS50943"/>
    </source>
</evidence>
<keyword evidence="3" id="KW-1185">Reference proteome</keyword>
<comment type="caution">
    <text evidence="2">The sequence shown here is derived from an EMBL/GenBank/DDBJ whole genome shotgun (WGS) entry which is preliminary data.</text>
</comment>
<proteinExistence type="predicted"/>
<keyword evidence="2" id="KW-0238">DNA-binding</keyword>